<dbReference type="Gene3D" id="3.40.50.150">
    <property type="entry name" value="Vaccinia Virus protein VP39"/>
    <property type="match status" value="1"/>
</dbReference>
<evidence type="ECO:0000256" key="1">
    <source>
        <dbReference type="ARBA" id="ARBA00011975"/>
    </source>
</evidence>
<organism evidence="5">
    <name type="scientific">mine drainage metagenome</name>
    <dbReference type="NCBI Taxonomy" id="410659"/>
    <lineage>
        <taxon>unclassified sequences</taxon>
        <taxon>metagenomes</taxon>
        <taxon>ecological metagenomes</taxon>
    </lineage>
</organism>
<dbReference type="EMBL" id="AUZX01009756">
    <property type="protein sequence ID" value="EQD50764.1"/>
    <property type="molecule type" value="Genomic_DNA"/>
</dbReference>
<dbReference type="GO" id="GO:0003886">
    <property type="term" value="F:DNA (cytosine-5-)-methyltransferase activity"/>
    <property type="evidence" value="ECO:0007669"/>
    <property type="project" value="UniProtKB-EC"/>
</dbReference>
<sequence>MRNMVTKHNSTHNSVLDGVTQLNLAMNAGVIVDLFAGGGGTSTSIESALGLPVDVAINHSPDAISMHEANHPRARHYCEDVWQVDPIKATGGRPVRLLHASPDCTHFSQARGGQPRSRNIRGLSWVVCRWAGKTRPTVLTLENVVEILAWGKLIAKRCPKTGRVMRRDGSVAAPGERVPVAEQYLVPDPRYKGHTWQRFVDALRGMGYAVQWKALKACDYGAPTSRTRLYMVGRRDGRPIVWPTPTHAKNPGRGQAPWRSAAECIDWSIPCPSIFSRKKPLADATMRRIAKGMQRYVIDSADPFIVPQRDASQVAPYLTEHANASNQRVMSAAEPLRTQCATVKGGHFSVVAPSLLPLTHVGGDRTYDIADPLRTTTAAHRGEIGMAAPVLVHAGHGEGKPGCAKRRGAGAHRIEEPLGTILAGGNTLALVSAHLAKFRGDNIGTSAHDPLPTITSGAGAKRPAGAAHALGVVTAFMEQANTGMVGHDAREPLSTIVGSGSTQRVIAANLLALRNHMVGRAADDPLSTITAGAEHHAVVQYSLSPAAEEGALRVAAFLMRYYGQGGQHGDLRAPASTITTKDRLAMVTVTIKGTPYVIVDIGLRMLQPRELYAAQGFPPWYVIDRGVDGRRFSKSAQVKLVGNSVSPPPMSALLRANLNVTAEAPQNEAELVA</sequence>
<evidence type="ECO:0000313" key="5">
    <source>
        <dbReference type="EMBL" id="EQD50764.1"/>
    </source>
</evidence>
<dbReference type="GO" id="GO:0044027">
    <property type="term" value="P:negative regulation of gene expression via chromosomal CpG island methylation"/>
    <property type="evidence" value="ECO:0007669"/>
    <property type="project" value="TreeGrafter"/>
</dbReference>
<evidence type="ECO:0000256" key="2">
    <source>
        <dbReference type="ARBA" id="ARBA00022603"/>
    </source>
</evidence>
<keyword evidence="4" id="KW-0949">S-adenosyl-L-methionine</keyword>
<dbReference type="PANTHER" id="PTHR10629">
    <property type="entry name" value="CYTOSINE-SPECIFIC METHYLTRANSFERASE"/>
    <property type="match status" value="1"/>
</dbReference>
<keyword evidence="3 5" id="KW-0808">Transferase</keyword>
<dbReference type="GO" id="GO:0003677">
    <property type="term" value="F:DNA binding"/>
    <property type="evidence" value="ECO:0007669"/>
    <property type="project" value="TreeGrafter"/>
</dbReference>
<dbReference type="Pfam" id="PF00145">
    <property type="entry name" value="DNA_methylase"/>
    <property type="match status" value="2"/>
</dbReference>
<protein>
    <recommendedName>
        <fullName evidence="1">DNA (cytosine-5-)-methyltransferase</fullName>
        <ecNumber evidence="1">2.1.1.37</ecNumber>
    </recommendedName>
</protein>
<name>T1BCL0_9ZZZZ</name>
<dbReference type="Gene3D" id="3.90.120.10">
    <property type="entry name" value="DNA Methylase, subunit A, domain 2"/>
    <property type="match status" value="1"/>
</dbReference>
<evidence type="ECO:0000256" key="3">
    <source>
        <dbReference type="ARBA" id="ARBA00022679"/>
    </source>
</evidence>
<dbReference type="InterPro" id="IPR001525">
    <property type="entry name" value="C5_MeTfrase"/>
</dbReference>
<reference evidence="5" key="1">
    <citation type="submission" date="2013-08" db="EMBL/GenBank/DDBJ databases">
        <authorList>
            <person name="Mendez C."/>
            <person name="Richter M."/>
            <person name="Ferrer M."/>
            <person name="Sanchez J."/>
        </authorList>
    </citation>
    <scope>NUCLEOTIDE SEQUENCE</scope>
</reference>
<comment type="caution">
    <text evidence="5">The sequence shown here is derived from an EMBL/GenBank/DDBJ whole genome shotgun (WGS) entry which is preliminary data.</text>
</comment>
<proteinExistence type="predicted"/>
<dbReference type="PANTHER" id="PTHR10629:SF52">
    <property type="entry name" value="DNA (CYTOSINE-5)-METHYLTRANSFERASE 1"/>
    <property type="match status" value="1"/>
</dbReference>
<dbReference type="EC" id="2.1.1.37" evidence="1"/>
<reference evidence="5" key="2">
    <citation type="journal article" date="2014" name="ISME J.">
        <title>Microbial stratification in low pH oxic and suboxic macroscopic growths along an acid mine drainage.</title>
        <authorList>
            <person name="Mendez-Garcia C."/>
            <person name="Mesa V."/>
            <person name="Sprenger R.R."/>
            <person name="Richter M."/>
            <person name="Diez M.S."/>
            <person name="Solano J."/>
            <person name="Bargiela R."/>
            <person name="Golyshina O.V."/>
            <person name="Manteca A."/>
            <person name="Ramos J.L."/>
            <person name="Gallego J.R."/>
            <person name="Llorente I."/>
            <person name="Martins Dos Santos V.A."/>
            <person name="Jensen O.N."/>
            <person name="Pelaez A.I."/>
            <person name="Sanchez J."/>
            <person name="Ferrer M."/>
        </authorList>
    </citation>
    <scope>NUCLEOTIDE SEQUENCE</scope>
</reference>
<dbReference type="AlphaFoldDB" id="T1BCL0"/>
<dbReference type="PRINTS" id="PR00105">
    <property type="entry name" value="C5METTRFRASE"/>
</dbReference>
<dbReference type="InterPro" id="IPR029063">
    <property type="entry name" value="SAM-dependent_MTases_sf"/>
</dbReference>
<dbReference type="InterPro" id="IPR050390">
    <property type="entry name" value="C5-Methyltransferase"/>
</dbReference>
<dbReference type="GO" id="GO:0032259">
    <property type="term" value="P:methylation"/>
    <property type="evidence" value="ECO:0007669"/>
    <property type="project" value="UniProtKB-KW"/>
</dbReference>
<accession>T1BCL0</accession>
<dbReference type="GO" id="GO:0005634">
    <property type="term" value="C:nucleus"/>
    <property type="evidence" value="ECO:0007669"/>
    <property type="project" value="TreeGrafter"/>
</dbReference>
<evidence type="ECO:0000256" key="4">
    <source>
        <dbReference type="ARBA" id="ARBA00022691"/>
    </source>
</evidence>
<dbReference type="SUPFAM" id="SSF53335">
    <property type="entry name" value="S-adenosyl-L-methionine-dependent methyltransferases"/>
    <property type="match status" value="1"/>
</dbReference>
<gene>
    <name evidence="5" type="ORF">B1A_13340</name>
</gene>
<keyword evidence="2 5" id="KW-0489">Methyltransferase</keyword>